<dbReference type="InterPro" id="IPR036259">
    <property type="entry name" value="MFS_trans_sf"/>
</dbReference>
<feature type="transmembrane region" description="Helical" evidence="5">
    <location>
        <begin position="299"/>
        <end position="316"/>
    </location>
</feature>
<dbReference type="RefSeq" id="WP_346055168.1">
    <property type="nucleotide sequence ID" value="NZ_BAABIB010000093.1"/>
</dbReference>
<evidence type="ECO:0000259" key="6">
    <source>
        <dbReference type="PROSITE" id="PS50850"/>
    </source>
</evidence>
<proteinExistence type="predicted"/>
<keyword evidence="2 5" id="KW-0812">Transmembrane</keyword>
<feature type="transmembrane region" description="Helical" evidence="5">
    <location>
        <begin position="219"/>
        <end position="238"/>
    </location>
</feature>
<evidence type="ECO:0000256" key="3">
    <source>
        <dbReference type="ARBA" id="ARBA00022989"/>
    </source>
</evidence>
<feature type="transmembrane region" description="Helical" evidence="5">
    <location>
        <begin position="363"/>
        <end position="384"/>
    </location>
</feature>
<feature type="transmembrane region" description="Helical" evidence="5">
    <location>
        <begin position="167"/>
        <end position="187"/>
    </location>
</feature>
<dbReference type="Pfam" id="PF07690">
    <property type="entry name" value="MFS_1"/>
    <property type="match status" value="1"/>
</dbReference>
<evidence type="ECO:0000256" key="4">
    <source>
        <dbReference type="ARBA" id="ARBA00023136"/>
    </source>
</evidence>
<reference evidence="8" key="1">
    <citation type="journal article" date="2019" name="Int. J. Syst. Evol. Microbiol.">
        <title>The Global Catalogue of Microorganisms (GCM) 10K type strain sequencing project: providing services to taxonomists for standard genome sequencing and annotation.</title>
        <authorList>
            <consortium name="The Broad Institute Genomics Platform"/>
            <consortium name="The Broad Institute Genome Sequencing Center for Infectious Disease"/>
            <person name="Wu L."/>
            <person name="Ma J."/>
        </authorList>
    </citation>
    <scope>NUCLEOTIDE SEQUENCE [LARGE SCALE GENOMIC DNA]</scope>
    <source>
        <strain evidence="8">JCM 18054</strain>
    </source>
</reference>
<organism evidence="7 8">
    <name type="scientific">Amycolatopsis dongchuanensis</name>
    <dbReference type="NCBI Taxonomy" id="1070866"/>
    <lineage>
        <taxon>Bacteria</taxon>
        <taxon>Bacillati</taxon>
        <taxon>Actinomycetota</taxon>
        <taxon>Actinomycetes</taxon>
        <taxon>Pseudonocardiales</taxon>
        <taxon>Pseudonocardiaceae</taxon>
        <taxon>Amycolatopsis</taxon>
    </lineage>
</organism>
<sequence>MSQDAQPVRSLRLVMVVLAFSCGATVANLYYPQPLLDEISRAFSVSQGAAALVVTLTQLGYAAGMALLMPLGDLLENRGLAARTLVFTTIALVVAGLSPVFGVFLAASVLIGITSVVAQILIPYAAHLAPEEQRGRFVGTVMTGLLLGILLARTVSSLIAEAWGWRTIYLVSAGLMLLVAAAVVRLLPRREPGHDVRYPHLMRSILTLAREEPALRRRAACQALMFGAFSAFWTTVAFELTGRHGLTQTGVGIFALVGAAGAAAAPVAGRLGDRGYGQVASGVALALGAAAMVLADVGVGSLVVLAAAGVLLDLAVQGHQVLSQREIYGLRADARARINTVFMTTIFVGGAAASAIAGAVYDLAGWTGSSLFGAALPVLGLAIWTWSRVRARRGAHTGLTPVG</sequence>
<evidence type="ECO:0000256" key="2">
    <source>
        <dbReference type="ARBA" id="ARBA00022692"/>
    </source>
</evidence>
<dbReference type="SUPFAM" id="SSF103473">
    <property type="entry name" value="MFS general substrate transporter"/>
    <property type="match status" value="1"/>
</dbReference>
<dbReference type="PANTHER" id="PTHR42910:SF1">
    <property type="entry name" value="MAJOR FACILITATOR SUPERFAMILY (MFS) PROFILE DOMAIN-CONTAINING PROTEIN"/>
    <property type="match status" value="1"/>
</dbReference>
<dbReference type="InterPro" id="IPR011701">
    <property type="entry name" value="MFS"/>
</dbReference>
<dbReference type="InterPro" id="IPR020846">
    <property type="entry name" value="MFS_dom"/>
</dbReference>
<accession>A0ABP9R5S2</accession>
<gene>
    <name evidence="7" type="ORF">GCM10023214_51630</name>
</gene>
<comment type="caution">
    <text evidence="7">The sequence shown here is derived from an EMBL/GenBank/DDBJ whole genome shotgun (WGS) entry which is preliminary data.</text>
</comment>
<keyword evidence="3 5" id="KW-1133">Transmembrane helix</keyword>
<feature type="transmembrane region" description="Helical" evidence="5">
    <location>
        <begin position="336"/>
        <end position="357"/>
    </location>
</feature>
<keyword evidence="8" id="KW-1185">Reference proteome</keyword>
<evidence type="ECO:0000313" key="7">
    <source>
        <dbReference type="EMBL" id="GAA5171468.1"/>
    </source>
</evidence>
<feature type="transmembrane region" description="Helical" evidence="5">
    <location>
        <begin position="12"/>
        <end position="31"/>
    </location>
</feature>
<evidence type="ECO:0000256" key="5">
    <source>
        <dbReference type="SAM" id="Phobius"/>
    </source>
</evidence>
<evidence type="ECO:0000313" key="8">
    <source>
        <dbReference type="Proteomes" id="UP001500192"/>
    </source>
</evidence>
<feature type="domain" description="Major facilitator superfamily (MFS) profile" evidence="6">
    <location>
        <begin position="11"/>
        <end position="392"/>
    </location>
</feature>
<dbReference type="Gene3D" id="1.20.1250.20">
    <property type="entry name" value="MFS general substrate transporter like domains"/>
    <property type="match status" value="1"/>
</dbReference>
<dbReference type="PROSITE" id="PS50850">
    <property type="entry name" value="MFS"/>
    <property type="match status" value="1"/>
</dbReference>
<dbReference type="Proteomes" id="UP001500192">
    <property type="component" value="Unassembled WGS sequence"/>
</dbReference>
<keyword evidence="4 5" id="KW-0472">Membrane</keyword>
<feature type="transmembrane region" description="Helical" evidence="5">
    <location>
        <begin position="275"/>
        <end position="293"/>
    </location>
</feature>
<protein>
    <submittedName>
        <fullName evidence="7">MFS transporter</fullName>
    </submittedName>
</protein>
<name>A0ABP9R5S2_9PSEU</name>
<feature type="transmembrane region" description="Helical" evidence="5">
    <location>
        <begin position="43"/>
        <end position="68"/>
    </location>
</feature>
<feature type="transmembrane region" description="Helical" evidence="5">
    <location>
        <begin position="103"/>
        <end position="125"/>
    </location>
</feature>
<dbReference type="CDD" id="cd17324">
    <property type="entry name" value="MFS_NepI_like"/>
    <property type="match status" value="1"/>
</dbReference>
<dbReference type="PANTHER" id="PTHR42910">
    <property type="entry name" value="TRANSPORTER SCO4007-RELATED"/>
    <property type="match status" value="1"/>
</dbReference>
<dbReference type="EMBL" id="BAABIB010000093">
    <property type="protein sequence ID" value="GAA5171468.1"/>
    <property type="molecule type" value="Genomic_DNA"/>
</dbReference>
<evidence type="ECO:0000256" key="1">
    <source>
        <dbReference type="ARBA" id="ARBA00004651"/>
    </source>
</evidence>
<comment type="subcellular location">
    <subcellularLocation>
        <location evidence="1">Cell membrane</location>
        <topology evidence="1">Multi-pass membrane protein</topology>
    </subcellularLocation>
</comment>
<feature type="transmembrane region" description="Helical" evidence="5">
    <location>
        <begin position="137"/>
        <end position="155"/>
    </location>
</feature>
<feature type="transmembrane region" description="Helical" evidence="5">
    <location>
        <begin position="250"/>
        <end position="268"/>
    </location>
</feature>
<feature type="transmembrane region" description="Helical" evidence="5">
    <location>
        <begin position="80"/>
        <end position="97"/>
    </location>
</feature>